<sequence length="120" mass="13914">MRYPHSVNGRFYGNWHYLPSGKALYLAHRRPSEVFHRRTAWCIDVRTLEEAKTRGISYIGVVTRNGKKRNFWITLVEDFFTDPHSFSHFGDTRQRGLPLSRFRINPSATASAIASAMSLR</sequence>
<dbReference type="EMBL" id="PKQE01000001">
    <property type="protein sequence ID" value="PLC44486.1"/>
    <property type="molecule type" value="Genomic_DNA"/>
</dbReference>
<evidence type="ECO:0000313" key="2">
    <source>
        <dbReference type="Proteomes" id="UP000234456"/>
    </source>
</evidence>
<organism evidence="1 2">
    <name type="scientific">Ralstonia pickettii</name>
    <name type="common">Burkholderia pickettii</name>
    <dbReference type="NCBI Taxonomy" id="329"/>
    <lineage>
        <taxon>Bacteria</taxon>
        <taxon>Pseudomonadati</taxon>
        <taxon>Pseudomonadota</taxon>
        <taxon>Betaproteobacteria</taxon>
        <taxon>Burkholderiales</taxon>
        <taxon>Burkholderiaceae</taxon>
        <taxon>Ralstonia</taxon>
    </lineage>
</organism>
<dbReference type="Proteomes" id="UP000234456">
    <property type="component" value="Unassembled WGS sequence"/>
</dbReference>
<name>A0A2N4TXQ0_RALPI</name>
<proteinExistence type="predicted"/>
<protein>
    <submittedName>
        <fullName evidence="1">Uncharacterized protein</fullName>
    </submittedName>
</protein>
<dbReference type="OrthoDB" id="9959123at2"/>
<evidence type="ECO:0000313" key="1">
    <source>
        <dbReference type="EMBL" id="PLC44486.1"/>
    </source>
</evidence>
<comment type="caution">
    <text evidence="1">The sequence shown here is derived from an EMBL/GenBank/DDBJ whole genome shotgun (WGS) entry which is preliminary data.</text>
</comment>
<gene>
    <name evidence="1" type="ORF">C0Q88_07350</name>
</gene>
<accession>A0A2N4TXQ0</accession>
<dbReference type="RefSeq" id="WP_102064897.1">
    <property type="nucleotide sequence ID" value="NZ_PKQE01000001.1"/>
</dbReference>
<reference evidence="1 2" key="1">
    <citation type="submission" date="2017-12" db="EMBL/GenBank/DDBJ databases">
        <title>Draft genome sequence of Ralstonia pickettii 52.</title>
        <authorList>
            <person name="Zheng B."/>
        </authorList>
    </citation>
    <scope>NUCLEOTIDE SEQUENCE [LARGE SCALE GENOMIC DNA]</scope>
    <source>
        <strain evidence="1 2">52</strain>
    </source>
</reference>
<dbReference type="AlphaFoldDB" id="A0A2N4TXQ0"/>